<organism evidence="2 3">
    <name type="scientific">Allacma fusca</name>
    <dbReference type="NCBI Taxonomy" id="39272"/>
    <lineage>
        <taxon>Eukaryota</taxon>
        <taxon>Metazoa</taxon>
        <taxon>Ecdysozoa</taxon>
        <taxon>Arthropoda</taxon>
        <taxon>Hexapoda</taxon>
        <taxon>Collembola</taxon>
        <taxon>Symphypleona</taxon>
        <taxon>Sminthuridae</taxon>
        <taxon>Allacma</taxon>
    </lineage>
</organism>
<dbReference type="GO" id="GO:0016247">
    <property type="term" value="F:channel regulator activity"/>
    <property type="evidence" value="ECO:0007669"/>
    <property type="project" value="TreeGrafter"/>
</dbReference>
<keyword evidence="3" id="KW-1185">Reference proteome</keyword>
<dbReference type="GO" id="GO:0019226">
    <property type="term" value="P:transmission of nerve impulse"/>
    <property type="evidence" value="ECO:0007669"/>
    <property type="project" value="TreeGrafter"/>
</dbReference>
<dbReference type="GO" id="GO:0098943">
    <property type="term" value="P:neurotransmitter receptor transport, postsynaptic endosome to lysosome"/>
    <property type="evidence" value="ECO:0007669"/>
    <property type="project" value="TreeGrafter"/>
</dbReference>
<dbReference type="InterPro" id="IPR051072">
    <property type="entry name" value="CACNG_subunit"/>
</dbReference>
<dbReference type="OrthoDB" id="9990458at2759"/>
<accession>A0A8J2K4W3</accession>
<feature type="non-terminal residue" evidence="2">
    <location>
        <position position="84"/>
    </location>
</feature>
<proteinExistence type="predicted"/>
<protein>
    <submittedName>
        <fullName evidence="2">Uncharacterized protein</fullName>
    </submittedName>
</protein>
<dbReference type="GO" id="GO:0005245">
    <property type="term" value="F:voltage-gated calcium channel activity"/>
    <property type="evidence" value="ECO:0007669"/>
    <property type="project" value="TreeGrafter"/>
</dbReference>
<dbReference type="GO" id="GO:0099590">
    <property type="term" value="P:neurotransmitter receptor internalization"/>
    <property type="evidence" value="ECO:0007669"/>
    <property type="project" value="TreeGrafter"/>
</dbReference>
<keyword evidence="1" id="KW-0812">Transmembrane</keyword>
<gene>
    <name evidence="2" type="ORF">AFUS01_LOCUS20819</name>
</gene>
<dbReference type="GO" id="GO:0098839">
    <property type="term" value="C:postsynaptic density membrane"/>
    <property type="evidence" value="ECO:0007669"/>
    <property type="project" value="TreeGrafter"/>
</dbReference>
<evidence type="ECO:0000313" key="3">
    <source>
        <dbReference type="Proteomes" id="UP000708208"/>
    </source>
</evidence>
<comment type="caution">
    <text evidence="2">The sequence shown here is derived from an EMBL/GenBank/DDBJ whole genome shotgun (WGS) entry which is preliminary data.</text>
</comment>
<reference evidence="2" key="1">
    <citation type="submission" date="2021-06" db="EMBL/GenBank/DDBJ databases">
        <authorList>
            <person name="Hodson N. C."/>
            <person name="Mongue J. A."/>
            <person name="Jaron S. K."/>
        </authorList>
    </citation>
    <scope>NUCLEOTIDE SEQUENCE</scope>
</reference>
<dbReference type="GO" id="GO:0098970">
    <property type="term" value="P:postsynaptic neurotransmitter receptor diffusion trapping"/>
    <property type="evidence" value="ECO:0007669"/>
    <property type="project" value="TreeGrafter"/>
</dbReference>
<dbReference type="GO" id="GO:0051968">
    <property type="term" value="P:positive regulation of synaptic transmission, glutamatergic"/>
    <property type="evidence" value="ECO:0007669"/>
    <property type="project" value="TreeGrafter"/>
</dbReference>
<evidence type="ECO:0000256" key="1">
    <source>
        <dbReference type="SAM" id="Phobius"/>
    </source>
</evidence>
<dbReference type="AlphaFoldDB" id="A0A8J2K4W3"/>
<keyword evidence="1" id="KW-0472">Membrane</keyword>
<feature type="transmembrane region" description="Helical" evidence="1">
    <location>
        <begin position="44"/>
        <end position="64"/>
    </location>
</feature>
<dbReference type="EMBL" id="CAJVCH010228376">
    <property type="protein sequence ID" value="CAG7732297.1"/>
    <property type="molecule type" value="Genomic_DNA"/>
</dbReference>
<dbReference type="PANTHER" id="PTHR12107:SF0">
    <property type="entry name" value="STARGAZIN (MAMMALIAN CALCIUM CHANNEL) HOMOLOG"/>
    <property type="match status" value="1"/>
</dbReference>
<dbReference type="PANTHER" id="PTHR12107">
    <property type="entry name" value="VOLTAGE-DEPENDENT CALCIUM CHANNEL GAMMA SUBUNIT"/>
    <property type="match status" value="1"/>
</dbReference>
<sequence length="84" mass="9360">TSAQINTTVTHCFAIDYFAKERYTPEPHDSTMAIPYTVTKAGPLFFAASFLLVCGILSAIWGYLWRRKRVATFIAGILFIIAAL</sequence>
<keyword evidence="1" id="KW-1133">Transmembrane helix</keyword>
<dbReference type="Proteomes" id="UP000708208">
    <property type="component" value="Unassembled WGS sequence"/>
</dbReference>
<dbReference type="GO" id="GO:0032281">
    <property type="term" value="C:AMPA glutamate receptor complex"/>
    <property type="evidence" value="ECO:0007669"/>
    <property type="project" value="TreeGrafter"/>
</dbReference>
<evidence type="ECO:0000313" key="2">
    <source>
        <dbReference type="EMBL" id="CAG7732297.1"/>
    </source>
</evidence>
<name>A0A8J2K4W3_9HEXA</name>